<evidence type="ECO:0000313" key="2">
    <source>
        <dbReference type="EMBL" id="GBO12578.1"/>
    </source>
</evidence>
<dbReference type="GO" id="GO:0071897">
    <property type="term" value="P:DNA biosynthetic process"/>
    <property type="evidence" value="ECO:0007669"/>
    <property type="project" value="UniProtKB-ARBA"/>
</dbReference>
<dbReference type="Gene3D" id="3.10.10.10">
    <property type="entry name" value="HIV Type 1 Reverse Transcriptase, subunit A, domain 1"/>
    <property type="match status" value="1"/>
</dbReference>
<gene>
    <name evidence="2" type="ORF">AVEN_158461_1</name>
</gene>
<organism evidence="2 3">
    <name type="scientific">Araneus ventricosus</name>
    <name type="common">Orbweaver spider</name>
    <name type="synonym">Epeira ventricosa</name>
    <dbReference type="NCBI Taxonomy" id="182803"/>
    <lineage>
        <taxon>Eukaryota</taxon>
        <taxon>Metazoa</taxon>
        <taxon>Ecdysozoa</taxon>
        <taxon>Arthropoda</taxon>
        <taxon>Chelicerata</taxon>
        <taxon>Arachnida</taxon>
        <taxon>Araneae</taxon>
        <taxon>Araneomorphae</taxon>
        <taxon>Entelegynae</taxon>
        <taxon>Araneoidea</taxon>
        <taxon>Araneidae</taxon>
        <taxon>Araneus</taxon>
    </lineage>
</organism>
<dbReference type="InterPro" id="IPR043128">
    <property type="entry name" value="Rev_trsase/Diguanyl_cyclase"/>
</dbReference>
<sequence>MILVEAPGKNPRPCIDYRLLKASVRTQYFPLSNIEDRVERVSAAKYITVIDLAKGVNKLCKVDSFSLISKKSFQGGSCDVPPLSKDAGRPPQPKSSRKRHLRSVSG</sequence>
<proteinExistence type="predicted"/>
<dbReference type="EMBL" id="BGPR01037068">
    <property type="protein sequence ID" value="GBO12578.1"/>
    <property type="molecule type" value="Genomic_DNA"/>
</dbReference>
<name>A0A4Y2UI79_ARAVE</name>
<comment type="caution">
    <text evidence="2">The sequence shown here is derived from an EMBL/GenBank/DDBJ whole genome shotgun (WGS) entry which is preliminary data.</text>
</comment>
<feature type="region of interest" description="Disordered" evidence="1">
    <location>
        <begin position="79"/>
        <end position="106"/>
    </location>
</feature>
<feature type="compositionally biased region" description="Basic residues" evidence="1">
    <location>
        <begin position="95"/>
        <end position="106"/>
    </location>
</feature>
<dbReference type="OrthoDB" id="7856237at2759"/>
<accession>A0A4Y2UI79</accession>
<dbReference type="InterPro" id="IPR043502">
    <property type="entry name" value="DNA/RNA_pol_sf"/>
</dbReference>
<reference evidence="2 3" key="1">
    <citation type="journal article" date="2019" name="Sci. Rep.">
        <title>Orb-weaving spider Araneus ventricosus genome elucidates the spidroin gene catalogue.</title>
        <authorList>
            <person name="Kono N."/>
            <person name="Nakamura H."/>
            <person name="Ohtoshi R."/>
            <person name="Moran D.A.P."/>
            <person name="Shinohara A."/>
            <person name="Yoshida Y."/>
            <person name="Fujiwara M."/>
            <person name="Mori M."/>
            <person name="Tomita M."/>
            <person name="Arakawa K."/>
        </authorList>
    </citation>
    <scope>NUCLEOTIDE SEQUENCE [LARGE SCALE GENOMIC DNA]</scope>
</reference>
<dbReference type="Gene3D" id="3.30.70.270">
    <property type="match status" value="1"/>
</dbReference>
<protein>
    <submittedName>
        <fullName evidence="2">Uncharacterized protein</fullName>
    </submittedName>
</protein>
<evidence type="ECO:0000313" key="3">
    <source>
        <dbReference type="Proteomes" id="UP000499080"/>
    </source>
</evidence>
<dbReference type="AlphaFoldDB" id="A0A4Y2UI79"/>
<evidence type="ECO:0000256" key="1">
    <source>
        <dbReference type="SAM" id="MobiDB-lite"/>
    </source>
</evidence>
<dbReference type="Proteomes" id="UP000499080">
    <property type="component" value="Unassembled WGS sequence"/>
</dbReference>
<dbReference type="SUPFAM" id="SSF56672">
    <property type="entry name" value="DNA/RNA polymerases"/>
    <property type="match status" value="1"/>
</dbReference>
<keyword evidence="3" id="KW-1185">Reference proteome</keyword>